<evidence type="ECO:0000313" key="2">
    <source>
        <dbReference type="EMBL" id="RYT82085.1"/>
    </source>
</evidence>
<gene>
    <name evidence="2" type="ORF">EAJ06_03600</name>
</gene>
<protein>
    <recommendedName>
        <fullName evidence="4">DUF5018 domain-containing protein</fullName>
    </recommendedName>
</protein>
<keyword evidence="1" id="KW-0732">Signal</keyword>
<dbReference type="RefSeq" id="WP_117691860.1">
    <property type="nucleotide sequence ID" value="NZ_JAQDGM010000004.1"/>
</dbReference>
<evidence type="ECO:0008006" key="4">
    <source>
        <dbReference type="Google" id="ProtNLM"/>
    </source>
</evidence>
<organism evidence="2 3">
    <name type="scientific">Bacteroides intestinalis</name>
    <dbReference type="NCBI Taxonomy" id="329854"/>
    <lineage>
        <taxon>Bacteria</taxon>
        <taxon>Pseudomonadati</taxon>
        <taxon>Bacteroidota</taxon>
        <taxon>Bacteroidia</taxon>
        <taxon>Bacteroidales</taxon>
        <taxon>Bacteroidaceae</taxon>
        <taxon>Bacteroides</taxon>
    </lineage>
</organism>
<dbReference type="Proteomes" id="UP000291191">
    <property type="component" value="Unassembled WGS sequence"/>
</dbReference>
<dbReference type="PROSITE" id="PS51257">
    <property type="entry name" value="PROKAR_LIPOPROTEIN"/>
    <property type="match status" value="1"/>
</dbReference>
<comment type="caution">
    <text evidence="2">The sequence shown here is derived from an EMBL/GenBank/DDBJ whole genome shotgun (WGS) entry which is preliminary data.</text>
</comment>
<evidence type="ECO:0000313" key="3">
    <source>
        <dbReference type="Proteomes" id="UP000291191"/>
    </source>
</evidence>
<reference evidence="2 3" key="1">
    <citation type="journal article" date="2019" name="Science, e1252229">
        <title>Invertible promoters mediate bacterial phase variation, antibiotic resistance, and host adaptation in the gut.</title>
        <authorList>
            <person name="Jiang X."/>
            <person name="Hall A.B."/>
            <person name="Arthur T.D."/>
            <person name="Plichta D.R."/>
            <person name="Covington C.T."/>
            <person name="Poyet M."/>
            <person name="Crothers J."/>
            <person name="Moses P.L."/>
            <person name="Tolonen A.C."/>
            <person name="Vlamakis H."/>
            <person name="Alm E.J."/>
            <person name="Xavier R.J."/>
        </authorList>
    </citation>
    <scope>NUCLEOTIDE SEQUENCE [LARGE SCALE GENOMIC DNA]</scope>
    <source>
        <strain evidence="3">bf_0095</strain>
    </source>
</reference>
<accession>A0A4Q5HI92</accession>
<feature type="chain" id="PRO_5043194580" description="DUF5018 domain-containing protein" evidence="1">
    <location>
        <begin position="25"/>
        <end position="122"/>
    </location>
</feature>
<keyword evidence="3" id="KW-1185">Reference proteome</keyword>
<dbReference type="EMBL" id="RCXO01000003">
    <property type="protein sequence ID" value="RYT82085.1"/>
    <property type="molecule type" value="Genomic_DNA"/>
</dbReference>
<name>A0A4Q5HI92_9BACE</name>
<dbReference type="OrthoDB" id="1039154at2"/>
<proteinExistence type="predicted"/>
<dbReference type="Gene3D" id="2.60.40.2340">
    <property type="match status" value="1"/>
</dbReference>
<feature type="signal peptide" evidence="1">
    <location>
        <begin position="1"/>
        <end position="24"/>
    </location>
</feature>
<evidence type="ECO:0000256" key="1">
    <source>
        <dbReference type="SAM" id="SignalP"/>
    </source>
</evidence>
<sequence length="122" mass="13659">MRNMKKYIYLFIMLVCIMSSCTRPEDGLVIPPSINANLTRFRVYQNQNIYFDATIDQEAHTVSLTIPEGIDKTTIRPEIIVSEGAVVTPASGAMQDFTNPVEYTVVSPNGETTNVYTVTVNY</sequence>
<dbReference type="AlphaFoldDB" id="A0A4Q5HI92"/>